<accession>A0A9D3LQ14</accession>
<keyword evidence="3" id="KW-1185">Reference proteome</keyword>
<feature type="region of interest" description="Disordered" evidence="1">
    <location>
        <begin position="1"/>
        <end position="40"/>
    </location>
</feature>
<dbReference type="EMBL" id="JAFIRN010000017">
    <property type="protein sequence ID" value="KAG5833050.1"/>
    <property type="molecule type" value="Genomic_DNA"/>
</dbReference>
<evidence type="ECO:0000256" key="1">
    <source>
        <dbReference type="SAM" id="MobiDB-lite"/>
    </source>
</evidence>
<protein>
    <submittedName>
        <fullName evidence="2">Uncharacterized protein</fullName>
    </submittedName>
</protein>
<evidence type="ECO:0000313" key="2">
    <source>
        <dbReference type="EMBL" id="KAG5833050.1"/>
    </source>
</evidence>
<proteinExistence type="predicted"/>
<name>A0A9D3LQ14_ANGAN</name>
<comment type="caution">
    <text evidence="2">The sequence shown here is derived from an EMBL/GenBank/DDBJ whole genome shotgun (WGS) entry which is preliminary data.</text>
</comment>
<evidence type="ECO:0000313" key="3">
    <source>
        <dbReference type="Proteomes" id="UP001044222"/>
    </source>
</evidence>
<feature type="compositionally biased region" description="Basic residues" evidence="1">
    <location>
        <begin position="25"/>
        <end position="34"/>
    </location>
</feature>
<sequence>MTLRGPSRAADGDSSGRRLPVVGRRQTRCRHGNKKAGPIPAHHVSRFPRFLIFPPSTRIIEVLVMTSQNGVGTLWPLDEPGGSMAYWRCWAED</sequence>
<feature type="non-terminal residue" evidence="2">
    <location>
        <position position="93"/>
    </location>
</feature>
<reference evidence="2" key="1">
    <citation type="submission" date="2021-01" db="EMBL/GenBank/DDBJ databases">
        <title>A chromosome-scale assembly of European eel, Anguilla anguilla.</title>
        <authorList>
            <person name="Henkel C."/>
            <person name="Jong-Raadsen S.A."/>
            <person name="Dufour S."/>
            <person name="Weltzien F.-A."/>
            <person name="Palstra A.P."/>
            <person name="Pelster B."/>
            <person name="Spaink H.P."/>
            <person name="Van Den Thillart G.E."/>
            <person name="Jansen H."/>
            <person name="Zahm M."/>
            <person name="Klopp C."/>
            <person name="Cedric C."/>
            <person name="Louis A."/>
            <person name="Berthelot C."/>
            <person name="Parey E."/>
            <person name="Roest Crollius H."/>
            <person name="Montfort J."/>
            <person name="Robinson-Rechavi M."/>
            <person name="Bucao C."/>
            <person name="Bouchez O."/>
            <person name="Gislard M."/>
            <person name="Lluch J."/>
            <person name="Milhes M."/>
            <person name="Lampietro C."/>
            <person name="Lopez Roques C."/>
            <person name="Donnadieu C."/>
            <person name="Braasch I."/>
            <person name="Desvignes T."/>
            <person name="Postlethwait J."/>
            <person name="Bobe J."/>
            <person name="Guiguen Y."/>
            <person name="Dirks R."/>
        </authorList>
    </citation>
    <scope>NUCLEOTIDE SEQUENCE</scope>
    <source>
        <strain evidence="2">Tag_6206</strain>
        <tissue evidence="2">Liver</tissue>
    </source>
</reference>
<organism evidence="2 3">
    <name type="scientific">Anguilla anguilla</name>
    <name type="common">European freshwater eel</name>
    <name type="synonym">Muraena anguilla</name>
    <dbReference type="NCBI Taxonomy" id="7936"/>
    <lineage>
        <taxon>Eukaryota</taxon>
        <taxon>Metazoa</taxon>
        <taxon>Chordata</taxon>
        <taxon>Craniata</taxon>
        <taxon>Vertebrata</taxon>
        <taxon>Euteleostomi</taxon>
        <taxon>Actinopterygii</taxon>
        <taxon>Neopterygii</taxon>
        <taxon>Teleostei</taxon>
        <taxon>Anguilliformes</taxon>
        <taxon>Anguillidae</taxon>
        <taxon>Anguilla</taxon>
    </lineage>
</organism>
<dbReference type="AlphaFoldDB" id="A0A9D3LQ14"/>
<dbReference type="Proteomes" id="UP001044222">
    <property type="component" value="Chromosome 17"/>
</dbReference>
<gene>
    <name evidence="2" type="ORF">ANANG_G00297750</name>
</gene>